<accession>A0A411AB25</accession>
<dbReference type="PANTHER" id="PTHR35789">
    <property type="entry name" value="SPORE GERMINATION PROTEIN B3"/>
    <property type="match status" value="1"/>
</dbReference>
<dbReference type="PROSITE" id="PS51257">
    <property type="entry name" value="PROKAR_LIPOPROTEIN"/>
    <property type="match status" value="1"/>
</dbReference>
<dbReference type="InterPro" id="IPR057336">
    <property type="entry name" value="GerAC_N"/>
</dbReference>
<dbReference type="Gene3D" id="3.30.300.210">
    <property type="entry name" value="Nutrient germinant receptor protein C, domain 3"/>
    <property type="match status" value="1"/>
</dbReference>
<keyword evidence="4" id="KW-0732">Signal</keyword>
<sequence length="377" mass="42363">MRIKKAVLISLMCASLTLAGCWDQNLLKDISLVLTASLDVDHDGKNKIGITYRKVQSSQAEQETGGSFITTVLSASGHTIREARFQLDKLVDQRIDTSKQRVLLIGEKMAEKPLFPYLDVFYRDPKSPLLAHPAVVKDGEAIEVLKLLVRQKLIVSKYLTNLLTSANAESNISMENLQSIRSSMLTADKDFALPYLSINGQTIKVEGSALFSGQRKVTEVLGQDSTLLTLLSGQFNKSANINLKLWDKYKMDIENYLSLGITDATRKIVFIDTDPQHIKVKIRLKLNARVLEYPKDKLNSYTAIDQMNKQASANLNGQARSVISHIQEHNSDILGIGRNYQTHYYERGKRLNWREVYPSIEIVPDIKVNISQIGIVN</sequence>
<dbReference type="Pfam" id="PF25198">
    <property type="entry name" value="Spore_GerAC_N"/>
    <property type="match status" value="1"/>
</dbReference>
<feature type="domain" description="Spore germination GerAC-like C-terminal" evidence="8">
    <location>
        <begin position="206"/>
        <end position="374"/>
    </location>
</feature>
<dbReference type="RefSeq" id="WP_017418781.1">
    <property type="nucleotide sequence ID" value="NZ_BDDG01000001.1"/>
</dbReference>
<evidence type="ECO:0000256" key="1">
    <source>
        <dbReference type="ARBA" id="ARBA00004635"/>
    </source>
</evidence>
<evidence type="ECO:0000259" key="8">
    <source>
        <dbReference type="Pfam" id="PF05504"/>
    </source>
</evidence>
<dbReference type="NCBIfam" id="TIGR02887">
    <property type="entry name" value="spore_ger_x_C"/>
    <property type="match status" value="1"/>
</dbReference>
<dbReference type="EMBL" id="CP063687">
    <property type="protein sequence ID" value="QOY27196.1"/>
    <property type="molecule type" value="Genomic_DNA"/>
</dbReference>
<reference evidence="11" key="1">
    <citation type="submission" date="2020-10" db="EMBL/GenBank/DDBJ databases">
        <title>Complete genome sequence of Bacillus velezensis NST6.</title>
        <authorList>
            <person name="Choi J."/>
        </authorList>
    </citation>
    <scope>NUCLEOTIDE SEQUENCE [LARGE SCALE GENOMIC DNA]</scope>
    <source>
        <strain evidence="11">NST6</strain>
    </source>
</reference>
<name>A0A411AB25_BACVE</name>
<comment type="subcellular location">
    <subcellularLocation>
        <location evidence="1">Membrane</location>
        <topology evidence="1">Lipid-anchor</topology>
    </subcellularLocation>
</comment>
<proteinExistence type="inferred from homology"/>
<dbReference type="AlphaFoldDB" id="A0A411AB25"/>
<dbReference type="Pfam" id="PF05504">
    <property type="entry name" value="Spore_GerAC"/>
    <property type="match status" value="1"/>
</dbReference>
<evidence type="ECO:0000256" key="3">
    <source>
        <dbReference type="ARBA" id="ARBA00022544"/>
    </source>
</evidence>
<evidence type="ECO:0000256" key="5">
    <source>
        <dbReference type="ARBA" id="ARBA00023136"/>
    </source>
</evidence>
<gene>
    <name evidence="10" type="ORF">BACVE_002207</name>
</gene>
<keyword evidence="6" id="KW-0564">Palmitate</keyword>
<dbReference type="PANTHER" id="PTHR35789:SF1">
    <property type="entry name" value="SPORE GERMINATION PROTEIN B3"/>
    <property type="match status" value="1"/>
</dbReference>
<feature type="domain" description="Spore germination protein N-terminal" evidence="9">
    <location>
        <begin position="23"/>
        <end position="198"/>
    </location>
</feature>
<evidence type="ECO:0000313" key="10">
    <source>
        <dbReference type="EMBL" id="QOY27196.1"/>
    </source>
</evidence>
<dbReference type="Proteomes" id="UP000587477">
    <property type="component" value="Chromosome"/>
</dbReference>
<evidence type="ECO:0000313" key="11">
    <source>
        <dbReference type="Proteomes" id="UP000587477"/>
    </source>
</evidence>
<evidence type="ECO:0000256" key="7">
    <source>
        <dbReference type="ARBA" id="ARBA00023288"/>
    </source>
</evidence>
<dbReference type="InterPro" id="IPR008844">
    <property type="entry name" value="Spore_GerAC-like"/>
</dbReference>
<keyword evidence="7" id="KW-0449">Lipoprotein</keyword>
<keyword evidence="5" id="KW-0472">Membrane</keyword>
<evidence type="ECO:0000256" key="2">
    <source>
        <dbReference type="ARBA" id="ARBA00007886"/>
    </source>
</evidence>
<evidence type="ECO:0000259" key="9">
    <source>
        <dbReference type="Pfam" id="PF25198"/>
    </source>
</evidence>
<dbReference type="GO" id="GO:0009847">
    <property type="term" value="P:spore germination"/>
    <property type="evidence" value="ECO:0007669"/>
    <property type="project" value="InterPro"/>
</dbReference>
<dbReference type="GO" id="GO:0016020">
    <property type="term" value="C:membrane"/>
    <property type="evidence" value="ECO:0007669"/>
    <property type="project" value="UniProtKB-SubCell"/>
</dbReference>
<organism evidence="10 11">
    <name type="scientific">Bacillus velezensis</name>
    <dbReference type="NCBI Taxonomy" id="492670"/>
    <lineage>
        <taxon>Bacteria</taxon>
        <taxon>Bacillati</taxon>
        <taxon>Bacillota</taxon>
        <taxon>Bacilli</taxon>
        <taxon>Bacillales</taxon>
        <taxon>Bacillaceae</taxon>
        <taxon>Bacillus</taxon>
        <taxon>Bacillus amyloliquefaciens group</taxon>
    </lineage>
</organism>
<dbReference type="InterPro" id="IPR038501">
    <property type="entry name" value="Spore_GerAC_C_sf"/>
</dbReference>
<comment type="similarity">
    <text evidence="2">Belongs to the GerABKC lipoprotein family.</text>
</comment>
<evidence type="ECO:0000256" key="6">
    <source>
        <dbReference type="ARBA" id="ARBA00023139"/>
    </source>
</evidence>
<keyword evidence="3" id="KW-0309">Germination</keyword>
<evidence type="ECO:0000256" key="4">
    <source>
        <dbReference type="ARBA" id="ARBA00022729"/>
    </source>
</evidence>
<protein>
    <submittedName>
        <fullName evidence="10">Uncharacterized protein</fullName>
    </submittedName>
</protein>
<dbReference type="InterPro" id="IPR046953">
    <property type="entry name" value="Spore_GerAC-like_C"/>
</dbReference>